<name>A0A090Q9V0_NONUL</name>
<dbReference type="AlphaFoldDB" id="A0A090Q9V0"/>
<dbReference type="PANTHER" id="PTHR34980">
    <property type="entry name" value="INNER MEMBRANE PROTEIN-RELATED-RELATED"/>
    <property type="match status" value="1"/>
</dbReference>
<feature type="region of interest" description="Disordered" evidence="1">
    <location>
        <begin position="36"/>
        <end position="56"/>
    </location>
</feature>
<feature type="transmembrane region" description="Helical" evidence="2">
    <location>
        <begin position="6"/>
        <end position="29"/>
    </location>
</feature>
<reference evidence="3 4" key="1">
    <citation type="journal article" date="2014" name="Genome Announc.">
        <title>Draft Genome Sequences of Marine Flavobacterium Nonlabens Strains NR17, NR24, NR27, NR32, NR33, and Ara13.</title>
        <authorList>
            <person name="Nakanishi M."/>
            <person name="Meirelles P."/>
            <person name="Suzuki R."/>
            <person name="Takatani N."/>
            <person name="Mino S."/>
            <person name="Suda W."/>
            <person name="Oshima K."/>
            <person name="Hattori M."/>
            <person name="Ohkuma M."/>
            <person name="Hosokawa M."/>
            <person name="Miyashita K."/>
            <person name="Thompson F.L."/>
            <person name="Niwa A."/>
            <person name="Sawabe T."/>
            <person name="Sawabe T."/>
        </authorList>
    </citation>
    <scope>NUCLEOTIDE SEQUENCE [LARGE SCALE GENOMIC DNA]</scope>
    <source>
        <strain evidence="4">JCM19314</strain>
    </source>
</reference>
<keyword evidence="2" id="KW-0812">Transmembrane</keyword>
<protein>
    <submittedName>
        <fullName evidence="3">Uncharacterized protein</fullName>
    </submittedName>
</protein>
<accession>A0A090Q9V0</accession>
<evidence type="ECO:0000313" key="3">
    <source>
        <dbReference type="EMBL" id="GAK99869.1"/>
    </source>
</evidence>
<dbReference type="GO" id="GO:0005886">
    <property type="term" value="C:plasma membrane"/>
    <property type="evidence" value="ECO:0007669"/>
    <property type="project" value="TreeGrafter"/>
</dbReference>
<dbReference type="PANTHER" id="PTHR34980:SF2">
    <property type="entry name" value="INNER MEMBRANE PROTEIN YHAH-RELATED"/>
    <property type="match status" value="1"/>
</dbReference>
<sequence>MHDTGRSGWFYFMGLIPFIGGIILLIFCVEDSKHGANQWGPNPKGIGNDDFNRNQF</sequence>
<dbReference type="EMBL" id="BBMM01000003">
    <property type="protein sequence ID" value="GAK99869.1"/>
    <property type="molecule type" value="Genomic_DNA"/>
</dbReference>
<gene>
    <name evidence="3" type="ORF">JCM19314_1054</name>
</gene>
<evidence type="ECO:0000256" key="1">
    <source>
        <dbReference type="SAM" id="MobiDB-lite"/>
    </source>
</evidence>
<keyword evidence="2" id="KW-1133">Transmembrane helix</keyword>
<dbReference type="InterPro" id="IPR008523">
    <property type="entry name" value="DUF805"/>
</dbReference>
<keyword evidence="2" id="KW-0472">Membrane</keyword>
<dbReference type="Pfam" id="PF05656">
    <property type="entry name" value="DUF805"/>
    <property type="match status" value="1"/>
</dbReference>
<dbReference type="Proteomes" id="UP000029226">
    <property type="component" value="Unassembled WGS sequence"/>
</dbReference>
<evidence type="ECO:0000256" key="2">
    <source>
        <dbReference type="SAM" id="Phobius"/>
    </source>
</evidence>
<comment type="caution">
    <text evidence="3">The sequence shown here is derived from an EMBL/GenBank/DDBJ whole genome shotgun (WGS) entry which is preliminary data.</text>
</comment>
<evidence type="ECO:0000313" key="4">
    <source>
        <dbReference type="Proteomes" id="UP000029226"/>
    </source>
</evidence>
<proteinExistence type="predicted"/>
<organism evidence="3 4">
    <name type="scientific">Nonlabens ulvanivorans</name>
    <name type="common">Persicivirga ulvanivorans</name>
    <dbReference type="NCBI Taxonomy" id="906888"/>
    <lineage>
        <taxon>Bacteria</taxon>
        <taxon>Pseudomonadati</taxon>
        <taxon>Bacteroidota</taxon>
        <taxon>Flavobacteriia</taxon>
        <taxon>Flavobacteriales</taxon>
        <taxon>Flavobacteriaceae</taxon>
        <taxon>Nonlabens</taxon>
    </lineage>
</organism>